<comment type="similarity">
    <text evidence="1">Belongs to the SPT2 family.</text>
</comment>
<feature type="compositionally biased region" description="Basic and acidic residues" evidence="3">
    <location>
        <begin position="425"/>
        <end position="459"/>
    </location>
</feature>
<dbReference type="EMBL" id="CAUOFW020002724">
    <property type="protein sequence ID" value="CAK9155641.1"/>
    <property type="molecule type" value="Genomic_DNA"/>
</dbReference>
<feature type="region of interest" description="Disordered" evidence="3">
    <location>
        <begin position="53"/>
        <end position="83"/>
    </location>
</feature>
<organism evidence="4 5">
    <name type="scientific">Ilex paraguariensis</name>
    <name type="common">yerba mate</name>
    <dbReference type="NCBI Taxonomy" id="185542"/>
    <lineage>
        <taxon>Eukaryota</taxon>
        <taxon>Viridiplantae</taxon>
        <taxon>Streptophyta</taxon>
        <taxon>Embryophyta</taxon>
        <taxon>Tracheophyta</taxon>
        <taxon>Spermatophyta</taxon>
        <taxon>Magnoliopsida</taxon>
        <taxon>eudicotyledons</taxon>
        <taxon>Gunneridae</taxon>
        <taxon>Pentapetalae</taxon>
        <taxon>asterids</taxon>
        <taxon>campanulids</taxon>
        <taxon>Aquifoliales</taxon>
        <taxon>Aquifoliaceae</taxon>
        <taxon>Ilex</taxon>
    </lineage>
</organism>
<feature type="region of interest" description="Disordered" evidence="3">
    <location>
        <begin position="1"/>
        <end position="39"/>
    </location>
</feature>
<dbReference type="SMART" id="SM00784">
    <property type="entry name" value="SPT2"/>
    <property type="match status" value="1"/>
</dbReference>
<feature type="region of interest" description="Disordered" evidence="3">
    <location>
        <begin position="111"/>
        <end position="148"/>
    </location>
</feature>
<keyword evidence="5" id="KW-1185">Reference proteome</keyword>
<comment type="caution">
    <text evidence="4">The sequence shown here is derived from an EMBL/GenBank/DDBJ whole genome shotgun (WGS) entry which is preliminary data.</text>
</comment>
<dbReference type="PANTHER" id="PTHR22691">
    <property type="entry name" value="YEAST SPT2-RELATED"/>
    <property type="match status" value="1"/>
</dbReference>
<sequence>MQRYDRDEYEDLDEYEEESEEQEEEACEEEEAPQPTQEELEYLELRKRLKESIRKQMKKESGSTLANSQEKKNRLPYNNYGSFFGPSQAVISQRVIQESKSLLENPHLAAKVSKTNNHGNNKGSSSTPARSKPQTNGHPRKVTNGLKTKAQMLKNTRDYSFLLSDDAELPAPAKDPLPRSVSVPKSDARPIQEVPKNKQSLSNTGRKVLNGREGRKPVPIGCQMQSKMGTPKLASTSKLNQTSADTRKQLGSNNGSGPGRSSGQKEVPFGIPRGSNKGSGPGRPLGPKGLSSKISGATTEKKVSMPNAKSCMPSVYKPAPSKLQPSISNQPLVHKKVFQESKIRPKQPAAASKPQVKQPPAKISARASLQGERPKKKPIRQYPDDDDDDDDGGKAISMIRSMFGYNPNKYRDDDDDSDMEAGFDDILREEKRSAMIAKREDEEELLKTEEEERREQLRREAKKRKLSHR</sequence>
<evidence type="ECO:0000256" key="2">
    <source>
        <dbReference type="ARBA" id="ARBA00023054"/>
    </source>
</evidence>
<name>A0ABC8SEK8_9AQUA</name>
<protein>
    <recommendedName>
        <fullName evidence="6">Protein SPT2 homolog</fullName>
    </recommendedName>
</protein>
<evidence type="ECO:0000313" key="4">
    <source>
        <dbReference type="EMBL" id="CAK9155641.1"/>
    </source>
</evidence>
<dbReference type="Proteomes" id="UP001642360">
    <property type="component" value="Unassembled WGS sequence"/>
</dbReference>
<dbReference type="Pfam" id="PF08243">
    <property type="entry name" value="SPT2"/>
    <property type="match status" value="1"/>
</dbReference>
<feature type="compositionally biased region" description="Polar residues" evidence="3">
    <location>
        <begin position="113"/>
        <end position="137"/>
    </location>
</feature>
<feature type="region of interest" description="Disordered" evidence="3">
    <location>
        <begin position="169"/>
        <end position="469"/>
    </location>
</feature>
<feature type="compositionally biased region" description="Polar residues" evidence="3">
    <location>
        <begin position="223"/>
        <end position="244"/>
    </location>
</feature>
<evidence type="ECO:0000313" key="5">
    <source>
        <dbReference type="Proteomes" id="UP001642360"/>
    </source>
</evidence>
<evidence type="ECO:0000256" key="1">
    <source>
        <dbReference type="ARBA" id="ARBA00006461"/>
    </source>
</evidence>
<feature type="compositionally biased region" description="Basic residues" evidence="3">
    <location>
        <begin position="460"/>
        <end position="469"/>
    </location>
</feature>
<accession>A0ABC8SEK8</accession>
<keyword evidence="2" id="KW-0175">Coiled coil</keyword>
<gene>
    <name evidence="4" type="ORF">ILEXP_LOCUS24053</name>
</gene>
<dbReference type="InterPro" id="IPR013256">
    <property type="entry name" value="Chromatin_SPT2"/>
</dbReference>
<proteinExistence type="inferred from homology"/>
<feature type="compositionally biased region" description="Acidic residues" evidence="3">
    <location>
        <begin position="7"/>
        <end position="39"/>
    </location>
</feature>
<feature type="compositionally biased region" description="Acidic residues" evidence="3">
    <location>
        <begin position="413"/>
        <end position="423"/>
    </location>
</feature>
<evidence type="ECO:0008006" key="6">
    <source>
        <dbReference type="Google" id="ProtNLM"/>
    </source>
</evidence>
<evidence type="ECO:0000256" key="3">
    <source>
        <dbReference type="SAM" id="MobiDB-lite"/>
    </source>
</evidence>
<reference evidence="4 5" key="1">
    <citation type="submission" date="2024-02" db="EMBL/GenBank/DDBJ databases">
        <authorList>
            <person name="Vignale AGUSTIN F."/>
            <person name="Sosa J E."/>
            <person name="Modenutti C."/>
        </authorList>
    </citation>
    <scope>NUCLEOTIDE SEQUENCE [LARGE SCALE GENOMIC DNA]</scope>
</reference>
<dbReference type="PANTHER" id="PTHR22691:SF8">
    <property type="entry name" value="PROTEIN SPT2 HOMOLOG"/>
    <property type="match status" value="1"/>
</dbReference>
<dbReference type="AlphaFoldDB" id="A0ABC8SEK8"/>